<dbReference type="AlphaFoldDB" id="A0A8S1M9L6"/>
<evidence type="ECO:0000259" key="6">
    <source>
        <dbReference type="Pfam" id="PF07993"/>
    </source>
</evidence>
<reference evidence="7" key="1">
    <citation type="submission" date="2021-01" db="EMBL/GenBank/DDBJ databases">
        <authorList>
            <consortium name="Genoscope - CEA"/>
            <person name="William W."/>
        </authorList>
    </citation>
    <scope>NUCLEOTIDE SEQUENCE</scope>
</reference>
<dbReference type="CDD" id="cd05236">
    <property type="entry name" value="FAR-N_SDR_e"/>
    <property type="match status" value="1"/>
</dbReference>
<keyword evidence="2 4" id="KW-0444">Lipid biosynthesis</keyword>
<dbReference type="EC" id="1.2.1.84" evidence="4"/>
<comment type="function">
    <text evidence="4">Catalyzes the reduction of fatty acyl-CoA to fatty alcohols.</text>
</comment>
<gene>
    <name evidence="7" type="ORF">PPRIM_AZ9-3.1.T0580028</name>
</gene>
<dbReference type="Pfam" id="PF07993">
    <property type="entry name" value="NAD_binding_4"/>
    <property type="match status" value="1"/>
</dbReference>
<evidence type="ECO:0000256" key="4">
    <source>
        <dbReference type="RuleBase" id="RU363097"/>
    </source>
</evidence>
<keyword evidence="4" id="KW-0560">Oxidoreductase</keyword>
<accession>A0A8S1M9L6</accession>
<dbReference type="PANTHER" id="PTHR11011">
    <property type="entry name" value="MALE STERILITY PROTEIN 2-RELATED"/>
    <property type="match status" value="1"/>
</dbReference>
<evidence type="ECO:0000256" key="1">
    <source>
        <dbReference type="ARBA" id="ARBA00005928"/>
    </source>
</evidence>
<dbReference type="GO" id="GO:0035336">
    <property type="term" value="P:long-chain fatty-acyl-CoA metabolic process"/>
    <property type="evidence" value="ECO:0007669"/>
    <property type="project" value="TreeGrafter"/>
</dbReference>
<organism evidence="7 8">
    <name type="scientific">Paramecium primaurelia</name>
    <dbReference type="NCBI Taxonomy" id="5886"/>
    <lineage>
        <taxon>Eukaryota</taxon>
        <taxon>Sar</taxon>
        <taxon>Alveolata</taxon>
        <taxon>Ciliophora</taxon>
        <taxon>Intramacronucleata</taxon>
        <taxon>Oligohymenophorea</taxon>
        <taxon>Peniculida</taxon>
        <taxon>Parameciidae</taxon>
        <taxon>Paramecium</taxon>
    </lineage>
</organism>
<dbReference type="GO" id="GO:0102965">
    <property type="term" value="F:alcohol-forming long-chain fatty acyl-CoA reductase activity"/>
    <property type="evidence" value="ECO:0007669"/>
    <property type="project" value="UniProtKB-EC"/>
</dbReference>
<dbReference type="OMA" id="WRDAQER"/>
<dbReference type="EMBL" id="CAJJDM010000059">
    <property type="protein sequence ID" value="CAD8077268.1"/>
    <property type="molecule type" value="Genomic_DNA"/>
</dbReference>
<keyword evidence="4" id="KW-0521">NADP</keyword>
<comment type="similarity">
    <text evidence="1 4">Belongs to the fatty acyl-CoA reductase family.</text>
</comment>
<dbReference type="InterPro" id="IPR013120">
    <property type="entry name" value="FAR_NAD-bd"/>
</dbReference>
<comment type="caution">
    <text evidence="7">The sequence shown here is derived from an EMBL/GenBank/DDBJ whole genome shotgun (WGS) entry which is preliminary data.</text>
</comment>
<comment type="catalytic activity">
    <reaction evidence="4">
        <text>a long-chain fatty acyl-CoA + 2 NADPH + 2 H(+) = a long-chain primary fatty alcohol + 2 NADP(+) + CoA</text>
        <dbReference type="Rhea" id="RHEA:52716"/>
        <dbReference type="ChEBI" id="CHEBI:15378"/>
        <dbReference type="ChEBI" id="CHEBI:57287"/>
        <dbReference type="ChEBI" id="CHEBI:57783"/>
        <dbReference type="ChEBI" id="CHEBI:58349"/>
        <dbReference type="ChEBI" id="CHEBI:77396"/>
        <dbReference type="ChEBI" id="CHEBI:83139"/>
        <dbReference type="EC" id="1.2.1.84"/>
    </reaction>
</comment>
<evidence type="ECO:0000313" key="7">
    <source>
        <dbReference type="EMBL" id="CAD8077268.1"/>
    </source>
</evidence>
<dbReference type="Pfam" id="PF03015">
    <property type="entry name" value="Sterile"/>
    <property type="match status" value="1"/>
</dbReference>
<name>A0A8S1M9L6_PARPR</name>
<dbReference type="FunFam" id="3.40.50.720:FF:000458">
    <property type="entry name" value="Fatty acyl-CoA reductase"/>
    <property type="match status" value="1"/>
</dbReference>
<keyword evidence="8" id="KW-1185">Reference proteome</keyword>
<dbReference type="Proteomes" id="UP000688137">
    <property type="component" value="Unassembled WGS sequence"/>
</dbReference>
<dbReference type="InterPro" id="IPR026055">
    <property type="entry name" value="FAR"/>
</dbReference>
<evidence type="ECO:0000313" key="8">
    <source>
        <dbReference type="Proteomes" id="UP000688137"/>
    </source>
</evidence>
<dbReference type="InterPro" id="IPR033640">
    <property type="entry name" value="FAR_C"/>
</dbReference>
<dbReference type="GO" id="GO:0080019">
    <property type="term" value="F:alcohol-forming very long-chain fatty acyl-CoA reductase activity"/>
    <property type="evidence" value="ECO:0007669"/>
    <property type="project" value="InterPro"/>
</dbReference>
<evidence type="ECO:0000256" key="2">
    <source>
        <dbReference type="ARBA" id="ARBA00022516"/>
    </source>
</evidence>
<proteinExistence type="inferred from homology"/>
<evidence type="ECO:0000259" key="5">
    <source>
        <dbReference type="Pfam" id="PF03015"/>
    </source>
</evidence>
<dbReference type="PANTHER" id="PTHR11011:SF45">
    <property type="entry name" value="FATTY ACYL-COA REDUCTASE CG8306-RELATED"/>
    <property type="match status" value="1"/>
</dbReference>
<feature type="domain" description="Thioester reductase (TE)" evidence="6">
    <location>
        <begin position="18"/>
        <end position="294"/>
    </location>
</feature>
<keyword evidence="3 4" id="KW-0443">Lipid metabolism</keyword>
<sequence length="515" mass="59355">MTTNISCLNFYKGKSLLISGCTGFVAKVILEKILRVLEVKRVYVLVRAKKGQSVTERFNKEIINSQCFDRIRKQKGADFQKFIEEVVKPVDGDLIKPHLGLNKEITQELIENVNIIINSAASVDFNSPIKVALEINYYGVQKVLELAKQCKHLENFIHVSTAYVNSDKFGFIEEKIYHPQKDVESFVSMLYRSSQNFDEKQQKLALDKFPNTYTFTKNLAEQMLAQLRPPNMQITIIRPTIVGCSFRDPIPGWIDNLVGGAAVIFFAGIGLVKIYKGKENLITDQVPVDFVSDMTLVAGAYEANKNNYQIYHCGTSARNPAPWKMTKDTCLEYWNANPPSVKVSPCTIEINNNLCYYRYMNFKRKMGAMALKTFADTFGNPSQKKNADRYLKVIDKADTINKTFKHFNRNEWVFSQENVLQLMNCLSRDEQGIFLLDVTEMEWRPYMMTFHYGLQKFILKENVQPPVDEEPTDLLRSWKSGNFTDLKWIVEKQKLPVENKNYTMNGLFNRQKAKL</sequence>
<protein>
    <recommendedName>
        <fullName evidence="4">Fatty acyl-CoA reductase</fullName>
        <ecNumber evidence="4">1.2.1.84</ecNumber>
    </recommendedName>
</protein>
<feature type="domain" description="Fatty acyl-CoA reductase C-terminal" evidence="5">
    <location>
        <begin position="381"/>
        <end position="461"/>
    </location>
</feature>
<evidence type="ECO:0000256" key="3">
    <source>
        <dbReference type="ARBA" id="ARBA00023098"/>
    </source>
</evidence>